<protein>
    <recommendedName>
        <fullName evidence="3">CCHC-type domain-containing protein</fullName>
    </recommendedName>
</protein>
<dbReference type="InParanoid" id="G2QBF8"/>
<evidence type="ECO:0000313" key="2">
    <source>
        <dbReference type="Proteomes" id="UP000007322"/>
    </source>
</evidence>
<name>G2QBF8_THET4</name>
<dbReference type="AlphaFoldDB" id="G2QBF8"/>
<organism evidence="1 2">
    <name type="scientific">Thermothelomyces thermophilus (strain ATCC 42464 / BCRC 31852 / DSM 1799)</name>
    <name type="common">Sporotrichum thermophile</name>
    <dbReference type="NCBI Taxonomy" id="573729"/>
    <lineage>
        <taxon>Eukaryota</taxon>
        <taxon>Fungi</taxon>
        <taxon>Dikarya</taxon>
        <taxon>Ascomycota</taxon>
        <taxon>Pezizomycotina</taxon>
        <taxon>Sordariomycetes</taxon>
        <taxon>Sordariomycetidae</taxon>
        <taxon>Sordariales</taxon>
        <taxon>Chaetomiaceae</taxon>
        <taxon>Thermothelomyces</taxon>
    </lineage>
</organism>
<dbReference type="HOGENOM" id="CLU_2401209_0_0_1"/>
<dbReference type="KEGG" id="mtm:MYCTH_2060623"/>
<dbReference type="GO" id="GO:0003676">
    <property type="term" value="F:nucleic acid binding"/>
    <property type="evidence" value="ECO:0007669"/>
    <property type="project" value="InterPro"/>
</dbReference>
<dbReference type="Proteomes" id="UP000007322">
    <property type="component" value="Chromosome 3"/>
</dbReference>
<dbReference type="InterPro" id="IPR036875">
    <property type="entry name" value="Znf_CCHC_sf"/>
</dbReference>
<dbReference type="RefSeq" id="XP_003663146.1">
    <property type="nucleotide sequence ID" value="XM_003663098.1"/>
</dbReference>
<dbReference type="SUPFAM" id="SSF57756">
    <property type="entry name" value="Retrovirus zinc finger-like domains"/>
    <property type="match status" value="1"/>
</dbReference>
<sequence length="93" mass="10558">MTKDKSNVTCYNYGKKGHYKRECRSPKKEWKLVPRKEIADIDKTTKNVTEVVATSYEDRGSDTDSFGHDGNGKDKQVLYSELVTVNLEIGLAK</sequence>
<proteinExistence type="predicted"/>
<dbReference type="VEuPathDB" id="FungiDB:MYCTH_2060623"/>
<keyword evidence="2" id="KW-1185">Reference proteome</keyword>
<dbReference type="Gene3D" id="4.10.60.10">
    <property type="entry name" value="Zinc finger, CCHC-type"/>
    <property type="match status" value="1"/>
</dbReference>
<accession>G2QBF8</accession>
<dbReference type="EMBL" id="CP003004">
    <property type="protein sequence ID" value="AEO57901.1"/>
    <property type="molecule type" value="Genomic_DNA"/>
</dbReference>
<dbReference type="GeneID" id="11507772"/>
<dbReference type="OrthoDB" id="430476at2759"/>
<evidence type="ECO:0008006" key="3">
    <source>
        <dbReference type="Google" id="ProtNLM"/>
    </source>
</evidence>
<evidence type="ECO:0000313" key="1">
    <source>
        <dbReference type="EMBL" id="AEO57901.1"/>
    </source>
</evidence>
<gene>
    <name evidence="1" type="ORF">MYCTH_2060623</name>
</gene>
<dbReference type="GO" id="GO:0008270">
    <property type="term" value="F:zinc ion binding"/>
    <property type="evidence" value="ECO:0007669"/>
    <property type="project" value="InterPro"/>
</dbReference>
<reference evidence="1 2" key="1">
    <citation type="journal article" date="2011" name="Nat. Biotechnol.">
        <title>Comparative genomic analysis of the thermophilic biomass-degrading fungi Myceliophthora thermophila and Thielavia terrestris.</title>
        <authorList>
            <person name="Berka R.M."/>
            <person name="Grigoriev I.V."/>
            <person name="Otillar R."/>
            <person name="Salamov A."/>
            <person name="Grimwood J."/>
            <person name="Reid I."/>
            <person name="Ishmael N."/>
            <person name="John T."/>
            <person name="Darmond C."/>
            <person name="Moisan M.-C."/>
            <person name="Henrissat B."/>
            <person name="Coutinho P.M."/>
            <person name="Lombard V."/>
            <person name="Natvig D.O."/>
            <person name="Lindquist E."/>
            <person name="Schmutz J."/>
            <person name="Lucas S."/>
            <person name="Harris P."/>
            <person name="Powlowski J."/>
            <person name="Bellemare A."/>
            <person name="Taylor D."/>
            <person name="Butler G."/>
            <person name="de Vries R.P."/>
            <person name="Allijn I.E."/>
            <person name="van den Brink J."/>
            <person name="Ushinsky S."/>
            <person name="Storms R."/>
            <person name="Powell A.J."/>
            <person name="Paulsen I.T."/>
            <person name="Elbourne L.D.H."/>
            <person name="Baker S.E."/>
            <person name="Magnuson J."/>
            <person name="LaBoissiere S."/>
            <person name="Clutterbuck A.J."/>
            <person name="Martinez D."/>
            <person name="Wogulis M."/>
            <person name="de Leon A.L."/>
            <person name="Rey M.W."/>
            <person name="Tsang A."/>
        </authorList>
    </citation>
    <scope>NUCLEOTIDE SEQUENCE [LARGE SCALE GENOMIC DNA]</scope>
    <source>
        <strain evidence="2">ATCC 42464 / BCRC 31852 / DSM 1799</strain>
    </source>
</reference>